<dbReference type="AlphaFoldDB" id="M1ELW9"/>
<evidence type="ECO:0000256" key="1">
    <source>
        <dbReference type="SAM" id="MobiDB-lite"/>
    </source>
</evidence>
<proteinExistence type="evidence at transcript level"/>
<organism evidence="2">
    <name type="scientific">Mustela putorius furo</name>
    <name type="common">European domestic ferret</name>
    <name type="synonym">Mustela furo</name>
    <dbReference type="NCBI Taxonomy" id="9669"/>
    <lineage>
        <taxon>Eukaryota</taxon>
        <taxon>Metazoa</taxon>
        <taxon>Chordata</taxon>
        <taxon>Craniata</taxon>
        <taxon>Vertebrata</taxon>
        <taxon>Euteleostomi</taxon>
        <taxon>Mammalia</taxon>
        <taxon>Eutheria</taxon>
        <taxon>Laurasiatheria</taxon>
        <taxon>Carnivora</taxon>
        <taxon>Caniformia</taxon>
        <taxon>Musteloidea</taxon>
        <taxon>Mustelidae</taxon>
        <taxon>Mustelinae</taxon>
        <taxon>Mustela</taxon>
    </lineage>
</organism>
<name>M1ELW9_MUSPF</name>
<feature type="compositionally biased region" description="Basic and acidic residues" evidence="1">
    <location>
        <begin position="18"/>
        <end position="27"/>
    </location>
</feature>
<accession>M1ELW9</accession>
<feature type="non-terminal residue" evidence="2">
    <location>
        <position position="81"/>
    </location>
</feature>
<protein>
    <submittedName>
        <fullName evidence="2">Differentially expressed in FDCP 6-like protein</fullName>
    </submittedName>
</protein>
<reference evidence="2" key="1">
    <citation type="journal article" date="2013" name="J. Virol.">
        <title>Sequencing, annotation, and characterization of the influenza ferret infectome.</title>
        <authorList>
            <person name="Leon A.J."/>
            <person name="Banner D."/>
            <person name="Xu L."/>
            <person name="Ran L."/>
            <person name="Peng Z."/>
            <person name="Yi K."/>
            <person name="Chen C."/>
            <person name="Xu F."/>
            <person name="Huang J."/>
            <person name="Zhao Z."/>
            <person name="Lin Z."/>
            <person name="Huang S.H."/>
            <person name="Fang Y."/>
            <person name="Kelvin A.A."/>
            <person name="Ross T.M."/>
            <person name="Farooqui A."/>
            <person name="Kelvin D.J."/>
        </authorList>
    </citation>
    <scope>NUCLEOTIDE SEQUENCE</scope>
    <source>
        <tissue evidence="2">Lungs</tissue>
    </source>
</reference>
<feature type="region of interest" description="Disordered" evidence="1">
    <location>
        <begin position="18"/>
        <end position="81"/>
    </location>
</feature>
<evidence type="ECO:0000313" key="2">
    <source>
        <dbReference type="EMBL" id="AER97101.1"/>
    </source>
</evidence>
<feature type="compositionally biased region" description="Basic and acidic residues" evidence="1">
    <location>
        <begin position="37"/>
        <end position="50"/>
    </location>
</feature>
<sequence length="81" mass="8199">GAARPRGEALHVLCEDSHPHVRDERLRHAPAPGMDSCHPDRDPAAGRGEDFVAQGPEAEEARAAGAAGATPSGQRGGAAAA</sequence>
<dbReference type="EMBL" id="JP008504">
    <property type="protein sequence ID" value="AER97101.1"/>
    <property type="molecule type" value="mRNA"/>
</dbReference>
<feature type="non-terminal residue" evidence="2">
    <location>
        <position position="1"/>
    </location>
</feature>